<dbReference type="OrthoDB" id="5180791at2"/>
<proteinExistence type="predicted"/>
<protein>
    <recommendedName>
        <fullName evidence="2">DUF3071 domain-containing protein</fullName>
    </recommendedName>
</protein>
<evidence type="ECO:0000256" key="1">
    <source>
        <dbReference type="SAM" id="MobiDB-lite"/>
    </source>
</evidence>
<sequence>MDSALTPREIQARIRAGEPVAEVAEAAGVSVESLAGFAGPVLAERAHMASNALSSTVRRKGESSGHRTLAAASEDVLRGAGLDPDSVEWDSWRDHNRAWHVTATYTRDGDEARAVFDFDHQRRFNVPANDAARWIIGEVGSAADEPTVDLARETDDELAIVRVVNDEDESEIDPDQALPEPMLGTGQIERPVIEGDVDDDFEDSVGTADFEENEDGTYEIIPPSTSDLDVLYDMLGGFNEDSVRIYAGLSEPPEGEPRTEPVVREPDPEPAEPEAQDQRGPLEPEQPDLWEGEEETPAPAPEPKSSRKRGRRASVPSWDEIMFGSPKRKN</sequence>
<keyword evidence="4" id="KW-1185">Reference proteome</keyword>
<dbReference type="InterPro" id="IPR021421">
    <property type="entry name" value="DUF3071"/>
</dbReference>
<feature type="region of interest" description="Disordered" evidence="1">
    <location>
        <begin position="245"/>
        <end position="330"/>
    </location>
</feature>
<feature type="domain" description="DUF3071" evidence="2">
    <location>
        <begin position="2"/>
        <end position="118"/>
    </location>
</feature>
<organism evidence="3 4">
    <name type="scientific">Parenemella sanctibonifatiensis</name>
    <dbReference type="NCBI Taxonomy" id="2016505"/>
    <lineage>
        <taxon>Bacteria</taxon>
        <taxon>Bacillati</taxon>
        <taxon>Actinomycetota</taxon>
        <taxon>Actinomycetes</taxon>
        <taxon>Propionibacteriales</taxon>
        <taxon>Propionibacteriaceae</taxon>
        <taxon>Parenemella</taxon>
    </lineage>
</organism>
<dbReference type="InterPro" id="IPR047682">
    <property type="entry name" value="SepH-like"/>
</dbReference>
<name>A0A255EIR2_9ACTN</name>
<dbReference type="RefSeq" id="WP_094453595.1">
    <property type="nucleotide sequence ID" value="NZ_NMVJ01000006.1"/>
</dbReference>
<gene>
    <name evidence="3" type="ORF">CGZ91_06630</name>
</gene>
<accession>A0A255EIR2</accession>
<dbReference type="EMBL" id="NMVJ01000006">
    <property type="protein sequence ID" value="OYN91130.1"/>
    <property type="molecule type" value="Genomic_DNA"/>
</dbReference>
<dbReference type="NCBIfam" id="NF040712">
    <property type="entry name" value="SepH"/>
    <property type="match status" value="1"/>
</dbReference>
<evidence type="ECO:0000313" key="4">
    <source>
        <dbReference type="Proteomes" id="UP000216300"/>
    </source>
</evidence>
<comment type="caution">
    <text evidence="3">The sequence shown here is derived from an EMBL/GenBank/DDBJ whole genome shotgun (WGS) entry which is preliminary data.</text>
</comment>
<dbReference type="Proteomes" id="UP000216300">
    <property type="component" value="Unassembled WGS sequence"/>
</dbReference>
<dbReference type="AlphaFoldDB" id="A0A255EIR2"/>
<evidence type="ECO:0000259" key="2">
    <source>
        <dbReference type="Pfam" id="PF11268"/>
    </source>
</evidence>
<dbReference type="Pfam" id="PF11268">
    <property type="entry name" value="DUF3071"/>
    <property type="match status" value="1"/>
</dbReference>
<reference evidence="3 4" key="1">
    <citation type="submission" date="2017-07" db="EMBL/GenBank/DDBJ databases">
        <title>Draft whole genome sequences of clinical Proprionibacteriaceae strains.</title>
        <authorList>
            <person name="Bernier A.-M."/>
            <person name="Bernard K."/>
            <person name="Domingo M.-C."/>
        </authorList>
    </citation>
    <scope>NUCLEOTIDE SEQUENCE [LARGE SCALE GENOMIC DNA]</scope>
    <source>
        <strain evidence="3 4">NML 150081</strain>
    </source>
</reference>
<feature type="compositionally biased region" description="Acidic residues" evidence="1">
    <location>
        <begin position="285"/>
        <end position="296"/>
    </location>
</feature>
<feature type="compositionally biased region" description="Basic and acidic residues" evidence="1">
    <location>
        <begin position="255"/>
        <end position="267"/>
    </location>
</feature>
<evidence type="ECO:0000313" key="3">
    <source>
        <dbReference type="EMBL" id="OYN91130.1"/>
    </source>
</evidence>